<dbReference type="STRING" id="89784.SAMN04489725_11566"/>
<evidence type="ECO:0000256" key="5">
    <source>
        <dbReference type="ARBA" id="ARBA00048128"/>
    </source>
</evidence>
<dbReference type="RefSeq" id="WP_074693475.1">
    <property type="nucleotide sequence ID" value="NZ_FNOJ01000015.1"/>
</dbReference>
<comment type="catalytic activity">
    <reaction evidence="5 6">
        <text>alpha-D-glucose 1-phosphate + UTP + H(+) = UDP-alpha-D-glucose + diphosphate</text>
        <dbReference type="Rhea" id="RHEA:19889"/>
        <dbReference type="ChEBI" id="CHEBI:15378"/>
        <dbReference type="ChEBI" id="CHEBI:33019"/>
        <dbReference type="ChEBI" id="CHEBI:46398"/>
        <dbReference type="ChEBI" id="CHEBI:58601"/>
        <dbReference type="ChEBI" id="CHEBI:58885"/>
        <dbReference type="EC" id="2.7.7.9"/>
    </reaction>
</comment>
<sequence length="292" mass="32326">MIRKAVIPAAGMGTRFLPATKAMPKEMLPIVDKPTIQYIVEEAVASGIEDIIIVTGKGKRAIEDHFDRSVELEELLMEKGKFEQLEEVEAITNMANIHYIRQTKPLGLGHAVWCARRFIGNEPFAVLLGDDIVRHEIPCLRQLIDIYDEVGKSVVAVENVPMEAVSRYGIIDPLPVRDRLSMIRGLVEKPSQDKAPSTLAISGRYILTPGIFEFLESAQVGVGGEIQLTDALSRLNDTEGVAAYQFEGKRYDVGEKLGFIRATLEIALESAVLRDDVEKLLQQLGEKVGVLM</sequence>
<evidence type="ECO:0000256" key="4">
    <source>
        <dbReference type="ARBA" id="ARBA00022695"/>
    </source>
</evidence>
<dbReference type="InterPro" id="IPR029044">
    <property type="entry name" value="Nucleotide-diphossugar_trans"/>
</dbReference>
<dbReference type="NCBIfam" id="TIGR01099">
    <property type="entry name" value="galU"/>
    <property type="match status" value="1"/>
</dbReference>
<dbReference type="InterPro" id="IPR005771">
    <property type="entry name" value="GalU_uridylyltTrfase_bac/arc"/>
</dbReference>
<dbReference type="Gene3D" id="3.90.550.10">
    <property type="entry name" value="Spore Coat Polysaccharide Biosynthesis Protein SpsA, Chain A"/>
    <property type="match status" value="1"/>
</dbReference>
<proteinExistence type="inferred from homology"/>
<dbReference type="GO" id="GO:0006011">
    <property type="term" value="P:UDP-alpha-D-glucose metabolic process"/>
    <property type="evidence" value="ECO:0007669"/>
    <property type="project" value="InterPro"/>
</dbReference>
<keyword evidence="4 6" id="KW-0548">Nucleotidyltransferase</keyword>
<dbReference type="EC" id="2.7.7.9" evidence="2 6"/>
<dbReference type="GO" id="GO:0003983">
    <property type="term" value="F:UTP:glucose-1-phosphate uridylyltransferase activity"/>
    <property type="evidence" value="ECO:0007669"/>
    <property type="project" value="UniProtKB-EC"/>
</dbReference>
<evidence type="ECO:0000313" key="9">
    <source>
        <dbReference type="Proteomes" id="UP000182589"/>
    </source>
</evidence>
<keyword evidence="9" id="KW-1185">Reference proteome</keyword>
<accession>A0A1H2WJ08</accession>
<protein>
    <recommendedName>
        <fullName evidence="2 6">UTP--glucose-1-phosphate uridylyltransferase</fullName>
        <ecNumber evidence="2 6">2.7.7.9</ecNumber>
    </recommendedName>
    <alternativeName>
        <fullName evidence="6">UDP-glucose pyrophosphorylase</fullName>
    </alternativeName>
</protein>
<evidence type="ECO:0000256" key="6">
    <source>
        <dbReference type="RuleBase" id="RU361259"/>
    </source>
</evidence>
<dbReference type="PANTHER" id="PTHR43197:SF1">
    <property type="entry name" value="UTP--GLUCOSE-1-PHOSPHATE URIDYLYLTRANSFERASE"/>
    <property type="match status" value="1"/>
</dbReference>
<reference evidence="9" key="1">
    <citation type="submission" date="2016-10" db="EMBL/GenBank/DDBJ databases">
        <authorList>
            <person name="Varghese N."/>
        </authorList>
    </citation>
    <scope>NUCLEOTIDE SEQUENCE [LARGE SCALE GENOMIC DNA]</scope>
    <source>
        <strain evidence="9">DSM 12489</strain>
    </source>
</reference>
<evidence type="ECO:0000313" key="8">
    <source>
        <dbReference type="EMBL" id="SDW80653.1"/>
    </source>
</evidence>
<dbReference type="PANTHER" id="PTHR43197">
    <property type="entry name" value="UTP--GLUCOSE-1-PHOSPHATE URIDYLYLTRANSFERASE"/>
    <property type="match status" value="1"/>
</dbReference>
<comment type="similarity">
    <text evidence="1 6">Belongs to the UDPGP type 2 family.</text>
</comment>
<dbReference type="Pfam" id="PF00483">
    <property type="entry name" value="NTP_transferase"/>
    <property type="match status" value="1"/>
</dbReference>
<dbReference type="AlphaFoldDB" id="A0A1H2WJ08"/>
<dbReference type="Proteomes" id="UP000182589">
    <property type="component" value="Unassembled WGS sequence"/>
</dbReference>
<evidence type="ECO:0000259" key="7">
    <source>
        <dbReference type="Pfam" id="PF00483"/>
    </source>
</evidence>
<dbReference type="SUPFAM" id="SSF53448">
    <property type="entry name" value="Nucleotide-diphospho-sugar transferases"/>
    <property type="match status" value="1"/>
</dbReference>
<keyword evidence="3 6" id="KW-0808">Transferase</keyword>
<evidence type="ECO:0000256" key="3">
    <source>
        <dbReference type="ARBA" id="ARBA00022679"/>
    </source>
</evidence>
<dbReference type="EMBL" id="FNOJ01000015">
    <property type="protein sequence ID" value="SDW80653.1"/>
    <property type="molecule type" value="Genomic_DNA"/>
</dbReference>
<organism evidence="8 9">
    <name type="scientific">Alicyclobacillus hesperidum</name>
    <dbReference type="NCBI Taxonomy" id="89784"/>
    <lineage>
        <taxon>Bacteria</taxon>
        <taxon>Bacillati</taxon>
        <taxon>Bacillota</taxon>
        <taxon>Bacilli</taxon>
        <taxon>Bacillales</taxon>
        <taxon>Alicyclobacillaceae</taxon>
        <taxon>Alicyclobacillus</taxon>
    </lineage>
</organism>
<evidence type="ECO:0000256" key="2">
    <source>
        <dbReference type="ARBA" id="ARBA00012415"/>
    </source>
</evidence>
<name>A0A1H2WJ08_9BACL</name>
<gene>
    <name evidence="8" type="ORF">SAMN04489725_11566</name>
</gene>
<evidence type="ECO:0000256" key="1">
    <source>
        <dbReference type="ARBA" id="ARBA00006890"/>
    </source>
</evidence>
<dbReference type="CDD" id="cd02541">
    <property type="entry name" value="UGPase_prokaryotic"/>
    <property type="match status" value="1"/>
</dbReference>
<dbReference type="InterPro" id="IPR005835">
    <property type="entry name" value="NTP_transferase_dom"/>
</dbReference>
<feature type="domain" description="Nucleotidyl transferase" evidence="7">
    <location>
        <begin position="4"/>
        <end position="266"/>
    </location>
</feature>